<evidence type="ECO:0000313" key="2">
    <source>
        <dbReference type="Proteomes" id="UP000740413"/>
    </source>
</evidence>
<dbReference type="Proteomes" id="UP000740413">
    <property type="component" value="Unassembled WGS sequence"/>
</dbReference>
<proteinExistence type="predicted"/>
<reference evidence="2" key="1">
    <citation type="submission" date="2023-07" db="EMBL/GenBank/DDBJ databases">
        <title>Zobellia barbeyronii sp. nov., a new marine flavobacterium, isolated from green and red algae.</title>
        <authorList>
            <person name="Nedashkovskaya O.I."/>
            <person name="Otstavnykh N."/>
            <person name="Zhukova N."/>
            <person name="Guzev K."/>
            <person name="Chausova V."/>
            <person name="Tekutyeva L."/>
            <person name="Mikhailov V."/>
            <person name="Isaeva M."/>
        </authorList>
    </citation>
    <scope>NUCLEOTIDE SEQUENCE [LARGE SCALE GENOMIC DNA]</scope>
    <source>
        <strain evidence="2">KMM 6746</strain>
    </source>
</reference>
<keyword evidence="2" id="KW-1185">Reference proteome</keyword>
<evidence type="ECO:0008006" key="3">
    <source>
        <dbReference type="Google" id="ProtNLM"/>
    </source>
</evidence>
<name>A0ABS5WFC6_9FLAO</name>
<comment type="caution">
    <text evidence="1">The sequence shown here is derived from an EMBL/GenBank/DDBJ whole genome shotgun (WGS) entry which is preliminary data.</text>
</comment>
<sequence length="464" mass="54601">MSEFHCLDIEFPNVDLNPYFIDTKTEVKQIHHAHLYSHQDEIELRIFYEDSTYFGEKLSTWLNNIDSKKFGSFIKVKLTENHTNEGLQKIDFSEAKLIGLSNSTSYYKGDEKYIIITIDTIKSYWDSNEENKNTGEFYLDDKGFRVVQSFYGIFAPKTFFKNDGKFEINRKKDATKFYKLGKSSFRPEFNLYSKGNVKDRTASIIKEPKIQFKYQNEITEKETIFYGNVVLMLASFYHHLKIDYTLRRIHLTESTITIKKSEQKNYFDRNGSLRGFGINWNFNKFLQSSWQTESITNFGMLSKAITLFNQSHLVDNSSAFLIRYNIIEICDKQKQDTEKFTLTLSKRQIKQKQEEALSNLLETIKTDEQQVFKKRWANVLTLLQNKPMKNQLISFLENQSLDPNTFPITIRELKELRNNITHGSIDKVDVELLRKANILLYRISGILILNLMGIKDWKLNTEIK</sequence>
<gene>
    <name evidence="1" type="ORF">HW347_09800</name>
</gene>
<protein>
    <recommendedName>
        <fullName evidence="3">ApeA N-terminal domain-containing protein</fullName>
    </recommendedName>
</protein>
<evidence type="ECO:0000313" key="1">
    <source>
        <dbReference type="EMBL" id="MBT2161560.1"/>
    </source>
</evidence>
<dbReference type="EMBL" id="JACATN010000003">
    <property type="protein sequence ID" value="MBT2161560.1"/>
    <property type="molecule type" value="Genomic_DNA"/>
</dbReference>
<dbReference type="RefSeq" id="WP_214611719.1">
    <property type="nucleotide sequence ID" value="NZ_JACATN010000003.1"/>
</dbReference>
<accession>A0ABS5WFC6</accession>
<organism evidence="1 2">
    <name type="scientific">Zobellia barbeyronii</name>
    <dbReference type="NCBI Taxonomy" id="2748009"/>
    <lineage>
        <taxon>Bacteria</taxon>
        <taxon>Pseudomonadati</taxon>
        <taxon>Bacteroidota</taxon>
        <taxon>Flavobacteriia</taxon>
        <taxon>Flavobacteriales</taxon>
        <taxon>Flavobacteriaceae</taxon>
        <taxon>Zobellia</taxon>
    </lineage>
</organism>